<comment type="caution">
    <text evidence="2">The sequence shown here is derived from an EMBL/GenBank/DDBJ whole genome shotgun (WGS) entry which is preliminary data.</text>
</comment>
<reference evidence="2" key="1">
    <citation type="journal article" date="2015" name="Nature">
        <title>Complex archaea that bridge the gap between prokaryotes and eukaryotes.</title>
        <authorList>
            <person name="Spang A."/>
            <person name="Saw J.H."/>
            <person name="Jorgensen S.L."/>
            <person name="Zaremba-Niedzwiedzka K."/>
            <person name="Martijn J."/>
            <person name="Lind A.E."/>
            <person name="van Eijk R."/>
            <person name="Schleper C."/>
            <person name="Guy L."/>
            <person name="Ettema T.J."/>
        </authorList>
    </citation>
    <scope>NUCLEOTIDE SEQUENCE</scope>
</reference>
<evidence type="ECO:0000256" key="1">
    <source>
        <dbReference type="SAM" id="MobiDB-lite"/>
    </source>
</evidence>
<evidence type="ECO:0000313" key="2">
    <source>
        <dbReference type="EMBL" id="KKK83124.1"/>
    </source>
</evidence>
<proteinExistence type="predicted"/>
<sequence>MVRKLYSRASKHTRGGGLLMTNPKKYQPTQQQTREFVTKWQELLNLQHWDITVGFKKLDEANAEVIFAPKGVRCEISFDLTKKEINSDHHLEMIVVHEMVHIISRHQVRSIKRLYDYSYGTNGDIGASLMFEFACHEEDLCDHLTKVLMELHND</sequence>
<feature type="compositionally biased region" description="Basic residues" evidence="1">
    <location>
        <begin position="1"/>
        <end position="14"/>
    </location>
</feature>
<evidence type="ECO:0008006" key="3">
    <source>
        <dbReference type="Google" id="ProtNLM"/>
    </source>
</evidence>
<name>A0A0F9AXN0_9ZZZZ</name>
<organism evidence="2">
    <name type="scientific">marine sediment metagenome</name>
    <dbReference type="NCBI Taxonomy" id="412755"/>
    <lineage>
        <taxon>unclassified sequences</taxon>
        <taxon>metagenomes</taxon>
        <taxon>ecological metagenomes</taxon>
    </lineage>
</organism>
<feature type="region of interest" description="Disordered" evidence="1">
    <location>
        <begin position="1"/>
        <end position="25"/>
    </location>
</feature>
<dbReference type="EMBL" id="LAZR01052366">
    <property type="protein sequence ID" value="KKK83124.1"/>
    <property type="molecule type" value="Genomic_DNA"/>
</dbReference>
<gene>
    <name evidence="2" type="ORF">LCGC14_2796520</name>
</gene>
<accession>A0A0F9AXN0</accession>
<dbReference type="AlphaFoldDB" id="A0A0F9AXN0"/>
<protein>
    <recommendedName>
        <fullName evidence="3">SprT-like domain-containing protein</fullName>
    </recommendedName>
</protein>